<dbReference type="NCBIfam" id="TIGR01141">
    <property type="entry name" value="hisC"/>
    <property type="match status" value="1"/>
</dbReference>
<reference evidence="12" key="1">
    <citation type="journal article" date="2019" name="Int. J. Syst. Evol. Microbiol.">
        <title>The Global Catalogue of Microorganisms (GCM) 10K type strain sequencing project: providing services to taxonomists for standard genome sequencing and annotation.</title>
        <authorList>
            <consortium name="The Broad Institute Genomics Platform"/>
            <consortium name="The Broad Institute Genome Sequencing Center for Infectious Disease"/>
            <person name="Wu L."/>
            <person name="Ma J."/>
        </authorList>
    </citation>
    <scope>NUCLEOTIDE SEQUENCE [LARGE SCALE GENOMIC DNA]</scope>
    <source>
        <strain evidence="12">CCUG 57401</strain>
    </source>
</reference>
<evidence type="ECO:0000256" key="5">
    <source>
        <dbReference type="ARBA" id="ARBA00022576"/>
    </source>
</evidence>
<protein>
    <recommendedName>
        <fullName evidence="9">Histidinol-phosphate aminotransferase</fullName>
        <ecNumber evidence="9">2.6.1.9</ecNumber>
    </recommendedName>
    <alternativeName>
        <fullName evidence="9">Imidazole acetol-phosphate transaminase</fullName>
    </alternativeName>
</protein>
<dbReference type="HAMAP" id="MF_01023">
    <property type="entry name" value="HisC_aminotrans_2"/>
    <property type="match status" value="1"/>
</dbReference>
<evidence type="ECO:0000256" key="6">
    <source>
        <dbReference type="ARBA" id="ARBA00022679"/>
    </source>
</evidence>
<evidence type="ECO:0000256" key="2">
    <source>
        <dbReference type="ARBA" id="ARBA00005011"/>
    </source>
</evidence>
<dbReference type="CDD" id="cd00609">
    <property type="entry name" value="AAT_like"/>
    <property type="match status" value="1"/>
</dbReference>
<evidence type="ECO:0000313" key="11">
    <source>
        <dbReference type="EMBL" id="MFC5496377.1"/>
    </source>
</evidence>
<evidence type="ECO:0000256" key="9">
    <source>
        <dbReference type="HAMAP-Rule" id="MF_01023"/>
    </source>
</evidence>
<comment type="catalytic activity">
    <reaction evidence="8 9">
        <text>L-histidinol phosphate + 2-oxoglutarate = 3-(imidazol-4-yl)-2-oxopropyl phosphate + L-glutamate</text>
        <dbReference type="Rhea" id="RHEA:23744"/>
        <dbReference type="ChEBI" id="CHEBI:16810"/>
        <dbReference type="ChEBI" id="CHEBI:29985"/>
        <dbReference type="ChEBI" id="CHEBI:57766"/>
        <dbReference type="ChEBI" id="CHEBI:57980"/>
        <dbReference type="EC" id="2.6.1.9"/>
    </reaction>
</comment>
<feature type="domain" description="Aminotransferase class I/classII large" evidence="10">
    <location>
        <begin position="30"/>
        <end position="346"/>
    </location>
</feature>
<dbReference type="GO" id="GO:0004400">
    <property type="term" value="F:histidinol-phosphate transaminase activity"/>
    <property type="evidence" value="ECO:0007669"/>
    <property type="project" value="UniProtKB-EC"/>
</dbReference>
<keyword evidence="6 9" id="KW-0808">Transferase</keyword>
<proteinExistence type="inferred from homology"/>
<keyword evidence="7 9" id="KW-0663">Pyridoxal phosphate</keyword>
<gene>
    <name evidence="9 11" type="primary">hisC</name>
    <name evidence="11" type="ORF">ACFPOE_02440</name>
</gene>
<evidence type="ECO:0000259" key="10">
    <source>
        <dbReference type="Pfam" id="PF00155"/>
    </source>
</evidence>
<dbReference type="Gene3D" id="3.40.640.10">
    <property type="entry name" value="Type I PLP-dependent aspartate aminotransferase-like (Major domain)"/>
    <property type="match status" value="1"/>
</dbReference>
<comment type="similarity">
    <text evidence="3 9">Belongs to the class-II pyridoxal-phosphate-dependent aminotransferase family. Histidinol-phosphate aminotransferase subfamily.</text>
</comment>
<keyword evidence="12" id="KW-1185">Reference proteome</keyword>
<dbReference type="Proteomes" id="UP001596037">
    <property type="component" value="Unassembled WGS sequence"/>
</dbReference>
<dbReference type="InterPro" id="IPR050106">
    <property type="entry name" value="HistidinolP_aminotransfase"/>
</dbReference>
<comment type="subunit">
    <text evidence="4 9">Homodimer.</text>
</comment>
<dbReference type="PROSITE" id="PS00599">
    <property type="entry name" value="AA_TRANSFER_CLASS_2"/>
    <property type="match status" value="1"/>
</dbReference>
<dbReference type="InterPro" id="IPR015424">
    <property type="entry name" value="PyrdxlP-dep_Trfase"/>
</dbReference>
<evidence type="ECO:0000313" key="12">
    <source>
        <dbReference type="Proteomes" id="UP001596037"/>
    </source>
</evidence>
<comment type="caution">
    <text evidence="11">The sequence shown here is derived from an EMBL/GenBank/DDBJ whole genome shotgun (WGS) entry which is preliminary data.</text>
</comment>
<dbReference type="RefSeq" id="WP_376848400.1">
    <property type="nucleotide sequence ID" value="NZ_JBHSMF010000002.1"/>
</dbReference>
<name>A0ABW0N8S2_9BURK</name>
<dbReference type="EC" id="2.6.1.9" evidence="9"/>
<dbReference type="Pfam" id="PF00155">
    <property type="entry name" value="Aminotran_1_2"/>
    <property type="match status" value="1"/>
</dbReference>
<dbReference type="InterPro" id="IPR015421">
    <property type="entry name" value="PyrdxlP-dep_Trfase_major"/>
</dbReference>
<comment type="cofactor">
    <cofactor evidence="1 9">
        <name>pyridoxal 5'-phosphate</name>
        <dbReference type="ChEBI" id="CHEBI:597326"/>
    </cofactor>
</comment>
<evidence type="ECO:0000256" key="4">
    <source>
        <dbReference type="ARBA" id="ARBA00011738"/>
    </source>
</evidence>
<sequence>MAIDTGSLPMPRTQAADIFKYLNDFPTASMILLASNENPRGMPESARRAAAEALGAAGNYPDANGTALKQALAAALKVPADWLVLGSGSSELLTLAAQTVVEPGQAVVWSQYGFLVYGQAAALVRGKPVVVPARAHGHDLPAMLRAIDAGTRLVFVANPNNPTGSFIEAPALLDFLERVPPAVTVLLDEAYTEYLTPAQRYDSMEWVGRFPNLIVARTFSKAYGLAGLRVGYGVAQAALAARLNARRPRFNVTTPALAAARAALADDEFVQQTRELNRTGRGELAAGLEALGLQCLPSAGNFVMVEVAGAAALHAALLQAGIAVATLDNYGLPQWLRITVGLPEHNRLLLATIAAHTRH</sequence>
<dbReference type="SUPFAM" id="SSF53383">
    <property type="entry name" value="PLP-dependent transferases"/>
    <property type="match status" value="1"/>
</dbReference>
<feature type="modified residue" description="N6-(pyridoxal phosphate)lysine" evidence="9">
    <location>
        <position position="221"/>
    </location>
</feature>
<accession>A0ABW0N8S2</accession>
<dbReference type="PANTHER" id="PTHR43643:SF3">
    <property type="entry name" value="HISTIDINOL-PHOSPHATE AMINOTRANSFERASE"/>
    <property type="match status" value="1"/>
</dbReference>
<dbReference type="InterPro" id="IPR005861">
    <property type="entry name" value="HisP_aminotrans"/>
</dbReference>
<dbReference type="PANTHER" id="PTHR43643">
    <property type="entry name" value="HISTIDINOL-PHOSPHATE AMINOTRANSFERASE 2"/>
    <property type="match status" value="1"/>
</dbReference>
<evidence type="ECO:0000256" key="7">
    <source>
        <dbReference type="ARBA" id="ARBA00022898"/>
    </source>
</evidence>
<keyword evidence="5 9" id="KW-0032">Aminotransferase</keyword>
<dbReference type="InterPro" id="IPR001917">
    <property type="entry name" value="Aminotrans_II_pyridoxalP_BS"/>
</dbReference>
<dbReference type="InterPro" id="IPR015422">
    <property type="entry name" value="PyrdxlP-dep_Trfase_small"/>
</dbReference>
<dbReference type="InterPro" id="IPR004839">
    <property type="entry name" value="Aminotransferase_I/II_large"/>
</dbReference>
<organism evidence="11 12">
    <name type="scientific">Caenimonas terrae</name>
    <dbReference type="NCBI Taxonomy" id="696074"/>
    <lineage>
        <taxon>Bacteria</taxon>
        <taxon>Pseudomonadati</taxon>
        <taxon>Pseudomonadota</taxon>
        <taxon>Betaproteobacteria</taxon>
        <taxon>Burkholderiales</taxon>
        <taxon>Comamonadaceae</taxon>
        <taxon>Caenimonas</taxon>
    </lineage>
</organism>
<dbReference type="EMBL" id="JBHSMF010000002">
    <property type="protein sequence ID" value="MFC5496377.1"/>
    <property type="molecule type" value="Genomic_DNA"/>
</dbReference>
<dbReference type="Gene3D" id="3.90.1150.10">
    <property type="entry name" value="Aspartate Aminotransferase, domain 1"/>
    <property type="match status" value="1"/>
</dbReference>
<keyword evidence="9" id="KW-0368">Histidine biosynthesis</keyword>
<evidence type="ECO:0000256" key="3">
    <source>
        <dbReference type="ARBA" id="ARBA00007970"/>
    </source>
</evidence>
<evidence type="ECO:0000256" key="8">
    <source>
        <dbReference type="ARBA" id="ARBA00047481"/>
    </source>
</evidence>
<evidence type="ECO:0000256" key="1">
    <source>
        <dbReference type="ARBA" id="ARBA00001933"/>
    </source>
</evidence>
<keyword evidence="9" id="KW-0028">Amino-acid biosynthesis</keyword>
<comment type="pathway">
    <text evidence="2 9">Amino-acid biosynthesis; L-histidine biosynthesis; L-histidine from 5-phospho-alpha-D-ribose 1-diphosphate: step 7/9.</text>
</comment>